<evidence type="ECO:0000313" key="3">
    <source>
        <dbReference type="EMBL" id="TFK96243.1"/>
    </source>
</evidence>
<evidence type="ECO:0000256" key="2">
    <source>
        <dbReference type="SAM" id="Phobius"/>
    </source>
</evidence>
<evidence type="ECO:0000313" key="4">
    <source>
        <dbReference type="Proteomes" id="UP000305067"/>
    </source>
</evidence>
<accession>A0A5C3QCR3</accession>
<feature type="region of interest" description="Disordered" evidence="1">
    <location>
        <begin position="336"/>
        <end position="366"/>
    </location>
</feature>
<keyword evidence="2" id="KW-0812">Transmembrane</keyword>
<feature type="transmembrane region" description="Helical" evidence="2">
    <location>
        <begin position="18"/>
        <end position="44"/>
    </location>
</feature>
<organism evidence="3 4">
    <name type="scientific">Pterulicium gracile</name>
    <dbReference type="NCBI Taxonomy" id="1884261"/>
    <lineage>
        <taxon>Eukaryota</taxon>
        <taxon>Fungi</taxon>
        <taxon>Dikarya</taxon>
        <taxon>Basidiomycota</taxon>
        <taxon>Agaricomycotina</taxon>
        <taxon>Agaricomycetes</taxon>
        <taxon>Agaricomycetidae</taxon>
        <taxon>Agaricales</taxon>
        <taxon>Pleurotineae</taxon>
        <taxon>Pterulaceae</taxon>
        <taxon>Pterulicium</taxon>
    </lineage>
</organism>
<reference evidence="3 4" key="1">
    <citation type="journal article" date="2019" name="Nat. Ecol. Evol.">
        <title>Megaphylogeny resolves global patterns of mushroom evolution.</title>
        <authorList>
            <person name="Varga T."/>
            <person name="Krizsan K."/>
            <person name="Foldi C."/>
            <person name="Dima B."/>
            <person name="Sanchez-Garcia M."/>
            <person name="Sanchez-Ramirez S."/>
            <person name="Szollosi G.J."/>
            <person name="Szarkandi J.G."/>
            <person name="Papp V."/>
            <person name="Albert L."/>
            <person name="Andreopoulos W."/>
            <person name="Angelini C."/>
            <person name="Antonin V."/>
            <person name="Barry K.W."/>
            <person name="Bougher N.L."/>
            <person name="Buchanan P."/>
            <person name="Buyck B."/>
            <person name="Bense V."/>
            <person name="Catcheside P."/>
            <person name="Chovatia M."/>
            <person name="Cooper J."/>
            <person name="Damon W."/>
            <person name="Desjardin D."/>
            <person name="Finy P."/>
            <person name="Geml J."/>
            <person name="Haridas S."/>
            <person name="Hughes K."/>
            <person name="Justo A."/>
            <person name="Karasinski D."/>
            <person name="Kautmanova I."/>
            <person name="Kiss B."/>
            <person name="Kocsube S."/>
            <person name="Kotiranta H."/>
            <person name="LaButti K.M."/>
            <person name="Lechner B.E."/>
            <person name="Liimatainen K."/>
            <person name="Lipzen A."/>
            <person name="Lukacs Z."/>
            <person name="Mihaltcheva S."/>
            <person name="Morgado L.N."/>
            <person name="Niskanen T."/>
            <person name="Noordeloos M.E."/>
            <person name="Ohm R.A."/>
            <person name="Ortiz-Santana B."/>
            <person name="Ovrebo C."/>
            <person name="Racz N."/>
            <person name="Riley R."/>
            <person name="Savchenko A."/>
            <person name="Shiryaev A."/>
            <person name="Soop K."/>
            <person name="Spirin V."/>
            <person name="Szebenyi C."/>
            <person name="Tomsovsky M."/>
            <person name="Tulloss R.E."/>
            <person name="Uehling J."/>
            <person name="Grigoriev I.V."/>
            <person name="Vagvolgyi C."/>
            <person name="Papp T."/>
            <person name="Martin F.M."/>
            <person name="Miettinen O."/>
            <person name="Hibbett D.S."/>
            <person name="Nagy L.G."/>
        </authorList>
    </citation>
    <scope>NUCLEOTIDE SEQUENCE [LARGE SCALE GENOMIC DNA]</scope>
    <source>
        <strain evidence="3 4">CBS 309.79</strain>
    </source>
</reference>
<feature type="transmembrane region" description="Helical" evidence="2">
    <location>
        <begin position="295"/>
        <end position="317"/>
    </location>
</feature>
<feature type="transmembrane region" description="Helical" evidence="2">
    <location>
        <begin position="260"/>
        <end position="283"/>
    </location>
</feature>
<feature type="transmembrane region" description="Helical" evidence="2">
    <location>
        <begin position="56"/>
        <end position="75"/>
    </location>
</feature>
<keyword evidence="2" id="KW-0472">Membrane</keyword>
<dbReference type="OrthoDB" id="3267806at2759"/>
<sequence length="391" mass="42517">MSREFTCDTRLATDFPALIASVSVSTIAYALHVSVAASALFILYRQNVKNPNRRKHITFVTLLLLAGTANLALYLTTTTMCDQRMRQNTAKSFQSSLQRCLENVASGASTRGCDNLAGTHYPWTYGSGQSRFQGHDLTRGQDATAILIGVLAQSYLLTRVHFLLARKAVTTIMTLLLLTVLGFGVCNIILLPTDTDVSSSSSDHGAESLDYISLNGIHIARISFGIALAYNLSANILIIGRLLFLRARVSSVLGKEYSRIYTGLASMLLDSSALYTTALIVAYVGLPGNGGTWSLFSPLVAQTEALAVELIILRIALGRSITRKYVDLVTSTHPQNQDCEQLDSTSQIVAPPAVSTPRRDHRMRETTFSQFPSSVAAVLRSNKGEDTMRSV</sequence>
<feature type="compositionally biased region" description="Polar residues" evidence="1">
    <location>
        <begin position="336"/>
        <end position="348"/>
    </location>
</feature>
<gene>
    <name evidence="3" type="ORF">BDV98DRAFT_608423</name>
</gene>
<feature type="transmembrane region" description="Helical" evidence="2">
    <location>
        <begin position="172"/>
        <end position="191"/>
    </location>
</feature>
<dbReference type="EMBL" id="ML178864">
    <property type="protein sequence ID" value="TFK96243.1"/>
    <property type="molecule type" value="Genomic_DNA"/>
</dbReference>
<protein>
    <submittedName>
        <fullName evidence="3">Uncharacterized protein</fullName>
    </submittedName>
</protein>
<feature type="transmembrane region" description="Helical" evidence="2">
    <location>
        <begin position="211"/>
        <end position="239"/>
    </location>
</feature>
<proteinExistence type="predicted"/>
<dbReference type="Proteomes" id="UP000305067">
    <property type="component" value="Unassembled WGS sequence"/>
</dbReference>
<keyword evidence="4" id="KW-1185">Reference proteome</keyword>
<keyword evidence="2" id="KW-1133">Transmembrane helix</keyword>
<dbReference type="AlphaFoldDB" id="A0A5C3QCR3"/>
<name>A0A5C3QCR3_9AGAR</name>
<evidence type="ECO:0000256" key="1">
    <source>
        <dbReference type="SAM" id="MobiDB-lite"/>
    </source>
</evidence>